<sequence>MPDPSAVRLVADTWLRGLAGPQLARTYWPPTDRIAPMLMFLPADGIERADQFCRAVCSDAGVVVLSVSYRKPLWPDGRCDAILATDWAADHARDLGADPDRLLLAGDGAGAELAAAVARTRAGMAAAGPPFGRRTTSHQQRRRDMSKVYSAHSVSVDGYITGRDPGAGRGLGDGTMLFDWYFDGDTPSKVFDGFTLSEPSARLFDTIAARDGAIVAGRNTYEDSEHFGGGSPHPTAPLFVLSHRPAPEISERQTLVTTGIEDAIAAARAVAGGKDIGLMGGGVLTSALNAGLVDEVILHQIPILLGGGRSFFQELPEHVNLRLLQAVAAPGVTHLHYEVVR</sequence>
<dbReference type="Gene3D" id="3.40.50.1820">
    <property type="entry name" value="alpha/beta hydrolase"/>
    <property type="match status" value="1"/>
</dbReference>
<dbReference type="GO" id="GO:0008703">
    <property type="term" value="F:5-amino-6-(5-phosphoribosylamino)uracil reductase activity"/>
    <property type="evidence" value="ECO:0007669"/>
    <property type="project" value="InterPro"/>
</dbReference>
<feature type="domain" description="Bacterial bifunctional deaminase-reductase C-terminal" evidence="3">
    <location>
        <begin position="148"/>
        <end position="328"/>
    </location>
</feature>
<dbReference type="Proteomes" id="UP000294257">
    <property type="component" value="Unassembled WGS sequence"/>
</dbReference>
<evidence type="ECO:0000259" key="3">
    <source>
        <dbReference type="Pfam" id="PF01872"/>
    </source>
</evidence>
<organism evidence="5 6">
    <name type="scientific">Herbihabitans rhizosphaerae</name>
    <dbReference type="NCBI Taxonomy" id="1872711"/>
    <lineage>
        <taxon>Bacteria</taxon>
        <taxon>Bacillati</taxon>
        <taxon>Actinomycetota</taxon>
        <taxon>Actinomycetes</taxon>
        <taxon>Pseudonocardiales</taxon>
        <taxon>Pseudonocardiaceae</taxon>
        <taxon>Herbihabitans</taxon>
    </lineage>
</organism>
<dbReference type="GO" id="GO:0009231">
    <property type="term" value="P:riboflavin biosynthetic process"/>
    <property type="evidence" value="ECO:0007669"/>
    <property type="project" value="InterPro"/>
</dbReference>
<keyword evidence="6" id="KW-1185">Reference proteome</keyword>
<evidence type="ECO:0000313" key="5">
    <source>
        <dbReference type="EMBL" id="RZS43807.1"/>
    </source>
</evidence>
<feature type="region of interest" description="Disordered" evidence="2">
    <location>
        <begin position="127"/>
        <end position="147"/>
    </location>
</feature>
<dbReference type="GO" id="GO:0016787">
    <property type="term" value="F:hydrolase activity"/>
    <property type="evidence" value="ECO:0007669"/>
    <property type="project" value="UniProtKB-KW"/>
</dbReference>
<dbReference type="EMBL" id="SGWQ01000002">
    <property type="protein sequence ID" value="RZS43807.1"/>
    <property type="molecule type" value="Genomic_DNA"/>
</dbReference>
<dbReference type="InterPro" id="IPR029058">
    <property type="entry name" value="AB_hydrolase_fold"/>
</dbReference>
<dbReference type="InterPro" id="IPR013094">
    <property type="entry name" value="AB_hydrolase_3"/>
</dbReference>
<proteinExistence type="predicted"/>
<feature type="domain" description="Alpha/beta hydrolase fold-3" evidence="4">
    <location>
        <begin position="46"/>
        <end position="119"/>
    </location>
</feature>
<dbReference type="InterPro" id="IPR024072">
    <property type="entry name" value="DHFR-like_dom_sf"/>
</dbReference>
<dbReference type="AlphaFoldDB" id="A0A4Q7L3J2"/>
<dbReference type="Pfam" id="PF07859">
    <property type="entry name" value="Abhydrolase_3"/>
    <property type="match status" value="1"/>
</dbReference>
<dbReference type="PANTHER" id="PTHR48081">
    <property type="entry name" value="AB HYDROLASE SUPERFAMILY PROTEIN C4A8.06C"/>
    <property type="match status" value="1"/>
</dbReference>
<dbReference type="PANTHER" id="PTHR48081:SF8">
    <property type="entry name" value="ALPHA_BETA HYDROLASE FOLD-3 DOMAIN-CONTAINING PROTEIN-RELATED"/>
    <property type="match status" value="1"/>
</dbReference>
<dbReference type="SUPFAM" id="SSF53597">
    <property type="entry name" value="Dihydrofolate reductase-like"/>
    <property type="match status" value="1"/>
</dbReference>
<evidence type="ECO:0000313" key="6">
    <source>
        <dbReference type="Proteomes" id="UP000294257"/>
    </source>
</evidence>
<evidence type="ECO:0000256" key="1">
    <source>
        <dbReference type="ARBA" id="ARBA00022801"/>
    </source>
</evidence>
<dbReference type="InterPro" id="IPR002734">
    <property type="entry name" value="RibDG_C"/>
</dbReference>
<protein>
    <submittedName>
        <fullName evidence="5">Dihydrofolate reductase</fullName>
    </submittedName>
</protein>
<evidence type="ECO:0000256" key="2">
    <source>
        <dbReference type="SAM" id="MobiDB-lite"/>
    </source>
</evidence>
<keyword evidence="1" id="KW-0378">Hydrolase</keyword>
<comment type="caution">
    <text evidence="5">The sequence shown here is derived from an EMBL/GenBank/DDBJ whole genome shotgun (WGS) entry which is preliminary data.</text>
</comment>
<evidence type="ECO:0000259" key="4">
    <source>
        <dbReference type="Pfam" id="PF07859"/>
    </source>
</evidence>
<name>A0A4Q7L3J2_9PSEU</name>
<dbReference type="InterPro" id="IPR050300">
    <property type="entry name" value="GDXG_lipolytic_enzyme"/>
</dbReference>
<gene>
    <name evidence="5" type="ORF">EV193_102788</name>
</gene>
<dbReference type="SUPFAM" id="SSF53474">
    <property type="entry name" value="alpha/beta-Hydrolases"/>
    <property type="match status" value="1"/>
</dbReference>
<dbReference type="Gene3D" id="3.40.430.10">
    <property type="entry name" value="Dihydrofolate Reductase, subunit A"/>
    <property type="match status" value="1"/>
</dbReference>
<dbReference type="OrthoDB" id="2313602at2"/>
<accession>A0A4Q7L3J2</accession>
<dbReference type="Pfam" id="PF01872">
    <property type="entry name" value="RibD_C"/>
    <property type="match status" value="1"/>
</dbReference>
<reference evidence="5 6" key="1">
    <citation type="submission" date="2019-02" db="EMBL/GenBank/DDBJ databases">
        <title>Genomic Encyclopedia of Type Strains, Phase IV (KMG-IV): sequencing the most valuable type-strain genomes for metagenomic binning, comparative biology and taxonomic classification.</title>
        <authorList>
            <person name="Goeker M."/>
        </authorList>
    </citation>
    <scope>NUCLEOTIDE SEQUENCE [LARGE SCALE GENOMIC DNA]</scope>
    <source>
        <strain evidence="5 6">DSM 101727</strain>
    </source>
</reference>